<protein>
    <submittedName>
        <fullName evidence="1">Uncharacterized protein</fullName>
    </submittedName>
</protein>
<name>A0AA40ELX0_9PEZI</name>
<accession>A0AA40ELX0</accession>
<gene>
    <name evidence="1" type="ORF">B0T21DRAFT_255580</name>
</gene>
<dbReference type="EMBL" id="JAUKTV010000003">
    <property type="protein sequence ID" value="KAK0741731.1"/>
    <property type="molecule type" value="Genomic_DNA"/>
</dbReference>
<dbReference type="AlphaFoldDB" id="A0AA40ELX0"/>
<comment type="caution">
    <text evidence="1">The sequence shown here is derived from an EMBL/GenBank/DDBJ whole genome shotgun (WGS) entry which is preliminary data.</text>
</comment>
<feature type="non-terminal residue" evidence="1">
    <location>
        <position position="1"/>
    </location>
</feature>
<keyword evidence="2" id="KW-1185">Reference proteome</keyword>
<organism evidence="1 2">
    <name type="scientific">Apiosordaria backusii</name>
    <dbReference type="NCBI Taxonomy" id="314023"/>
    <lineage>
        <taxon>Eukaryota</taxon>
        <taxon>Fungi</taxon>
        <taxon>Dikarya</taxon>
        <taxon>Ascomycota</taxon>
        <taxon>Pezizomycotina</taxon>
        <taxon>Sordariomycetes</taxon>
        <taxon>Sordariomycetidae</taxon>
        <taxon>Sordariales</taxon>
        <taxon>Lasiosphaeriaceae</taxon>
        <taxon>Apiosordaria</taxon>
    </lineage>
</organism>
<sequence>LREELKQRQEKLRKSMRVWDRMERESKGCELKSELSEKSLGALSGEGQGG</sequence>
<proteinExistence type="predicted"/>
<feature type="non-terminal residue" evidence="1">
    <location>
        <position position="50"/>
    </location>
</feature>
<evidence type="ECO:0000313" key="2">
    <source>
        <dbReference type="Proteomes" id="UP001172159"/>
    </source>
</evidence>
<evidence type="ECO:0000313" key="1">
    <source>
        <dbReference type="EMBL" id="KAK0741731.1"/>
    </source>
</evidence>
<dbReference type="Proteomes" id="UP001172159">
    <property type="component" value="Unassembled WGS sequence"/>
</dbReference>
<reference evidence="1" key="1">
    <citation type="submission" date="2023-06" db="EMBL/GenBank/DDBJ databases">
        <title>Genome-scale phylogeny and comparative genomics of the fungal order Sordariales.</title>
        <authorList>
            <consortium name="Lawrence Berkeley National Laboratory"/>
            <person name="Hensen N."/>
            <person name="Bonometti L."/>
            <person name="Westerberg I."/>
            <person name="Brannstrom I.O."/>
            <person name="Guillou S."/>
            <person name="Cros-Aarteil S."/>
            <person name="Calhoun S."/>
            <person name="Haridas S."/>
            <person name="Kuo A."/>
            <person name="Mondo S."/>
            <person name="Pangilinan J."/>
            <person name="Riley R."/>
            <person name="Labutti K."/>
            <person name="Andreopoulos B."/>
            <person name="Lipzen A."/>
            <person name="Chen C."/>
            <person name="Yanf M."/>
            <person name="Daum C."/>
            <person name="Ng V."/>
            <person name="Clum A."/>
            <person name="Steindorff A."/>
            <person name="Ohm R."/>
            <person name="Martin F."/>
            <person name="Silar P."/>
            <person name="Natvig D."/>
            <person name="Lalanne C."/>
            <person name="Gautier V."/>
            <person name="Ament-Velasquez S.L."/>
            <person name="Kruys A."/>
            <person name="Hutchinson M.I."/>
            <person name="Powell A.J."/>
            <person name="Barry K."/>
            <person name="Miller A.N."/>
            <person name="Grigoriev I.V."/>
            <person name="Debuchy R."/>
            <person name="Gladieux P."/>
            <person name="Thoren M.H."/>
            <person name="Johannesson H."/>
        </authorList>
    </citation>
    <scope>NUCLEOTIDE SEQUENCE</scope>
    <source>
        <strain evidence="1">CBS 540.89</strain>
    </source>
</reference>